<dbReference type="SUPFAM" id="SSF52833">
    <property type="entry name" value="Thioredoxin-like"/>
    <property type="match status" value="1"/>
</dbReference>
<sequence>MTVYVKTFLHVSRPISRKFVYHAYSGRPVLEMFTKENCSLCEEAKETLKPYQHLFTLKEVDITLAENKTWFDKYKYDIPVFHLEGHYLMRHRVHHGLLHKKLDEFYNRLK</sequence>
<dbReference type="InterPro" id="IPR036249">
    <property type="entry name" value="Thioredoxin-like_sf"/>
</dbReference>
<dbReference type="OrthoDB" id="429967at2759"/>
<proteinExistence type="inferred from homology"/>
<dbReference type="EMBL" id="CACRXK020000113">
    <property type="protein sequence ID" value="CAB3978443.1"/>
    <property type="molecule type" value="Genomic_DNA"/>
</dbReference>
<evidence type="ECO:0000256" key="1">
    <source>
        <dbReference type="RuleBase" id="RU363082"/>
    </source>
</evidence>
<dbReference type="Pfam" id="PF05768">
    <property type="entry name" value="Glrx-like"/>
    <property type="match status" value="1"/>
</dbReference>
<evidence type="ECO:0000313" key="3">
    <source>
        <dbReference type="Proteomes" id="UP001152795"/>
    </source>
</evidence>
<accession>A0A6S7FNH2</accession>
<dbReference type="AlphaFoldDB" id="A0A6S7FNH2"/>
<reference evidence="2" key="1">
    <citation type="submission" date="2020-04" db="EMBL/GenBank/DDBJ databases">
        <authorList>
            <person name="Alioto T."/>
            <person name="Alioto T."/>
            <person name="Gomez Garrido J."/>
        </authorList>
    </citation>
    <scope>NUCLEOTIDE SEQUENCE</scope>
    <source>
        <strain evidence="2">A484AB</strain>
    </source>
</reference>
<protein>
    <recommendedName>
        <fullName evidence="1">Glutaredoxin-like protein</fullName>
    </recommendedName>
</protein>
<dbReference type="InterPro" id="IPR008554">
    <property type="entry name" value="Glutaredoxin-like"/>
</dbReference>
<gene>
    <name evidence="2" type="ORF">PACLA_8A046643</name>
</gene>
<comment type="caution">
    <text evidence="2">The sequence shown here is derived from an EMBL/GenBank/DDBJ whole genome shotgun (WGS) entry which is preliminary data.</text>
</comment>
<dbReference type="InterPro" id="IPR052565">
    <property type="entry name" value="Glutaredoxin-like_YDR286C"/>
</dbReference>
<dbReference type="Gene3D" id="3.40.30.10">
    <property type="entry name" value="Glutaredoxin"/>
    <property type="match status" value="1"/>
</dbReference>
<keyword evidence="1" id="KW-0249">Electron transport</keyword>
<dbReference type="PANTHER" id="PTHR33558">
    <property type="entry name" value="GLUTAREDOXIN-LIKE PROTEIN C5ORF63 HOMOLOG"/>
    <property type="match status" value="1"/>
</dbReference>
<keyword evidence="1" id="KW-0813">Transport</keyword>
<comment type="similarity">
    <text evidence="1">Belongs to the glutaredoxin family.</text>
</comment>
<dbReference type="Proteomes" id="UP001152795">
    <property type="component" value="Unassembled WGS sequence"/>
</dbReference>
<keyword evidence="3" id="KW-1185">Reference proteome</keyword>
<evidence type="ECO:0000313" key="2">
    <source>
        <dbReference type="EMBL" id="CAB3978443.1"/>
    </source>
</evidence>
<dbReference type="PANTHER" id="PTHR33558:SF1">
    <property type="entry name" value="GLUTAREDOXIN-LIKE PROTEIN C5ORF63 HOMOLOG"/>
    <property type="match status" value="1"/>
</dbReference>
<name>A0A6S7FNH2_PARCT</name>
<organism evidence="2 3">
    <name type="scientific">Paramuricea clavata</name>
    <name type="common">Red gorgonian</name>
    <name type="synonym">Violescent sea-whip</name>
    <dbReference type="NCBI Taxonomy" id="317549"/>
    <lineage>
        <taxon>Eukaryota</taxon>
        <taxon>Metazoa</taxon>
        <taxon>Cnidaria</taxon>
        <taxon>Anthozoa</taxon>
        <taxon>Octocorallia</taxon>
        <taxon>Malacalcyonacea</taxon>
        <taxon>Plexauridae</taxon>
        <taxon>Paramuricea</taxon>
    </lineage>
</organism>